<dbReference type="Proteomes" id="UP000271974">
    <property type="component" value="Unassembled WGS sequence"/>
</dbReference>
<sequence>MEWTGMLLTSLDRKWTKRCALVGAHLVITPLSFLWSYGNLAPYLDSYYRYRCSTHGCADGSSDWVLNLFLASGLPGMLCVGRLAKRVGLPWLGLVSTLLCGLALIASSWTVGVSMAASTVLLGAVNGVAMGTGINVAMILVNGWAPEKSSTFTASVTCVPPVLAFIQNQIVTAFVNPRNMRPDVAEHSNAFFSQDEILDRVPEVLLILAGITLGTQVLATLLISNPPNVNTDHGSGSRDSYSTSQAFRSPVFWINSLHMAVISYGLILKNGSVKSFGLLYISDDNLLTALSSVIPLVEVAVRLLFGVLFDRNVLSLKDCLVISLSLNSILFSLFYFAPQVSFSAYLLLILGLSVSHGQLFVLFTVVTLRVFGPDNFAMVYALGFLVNSGAVLLAGGLFTPILQSVGWFGLFITC</sequence>
<dbReference type="SUPFAM" id="SSF103473">
    <property type="entry name" value="MFS general substrate transporter"/>
    <property type="match status" value="1"/>
</dbReference>
<dbReference type="Gene3D" id="1.20.1250.20">
    <property type="entry name" value="MFS general substrate transporter like domains"/>
    <property type="match status" value="2"/>
</dbReference>
<feature type="transmembrane region" description="Helical" evidence="6">
    <location>
        <begin position="64"/>
        <end position="84"/>
    </location>
</feature>
<name>A0A433T6B0_ELYCH</name>
<evidence type="ECO:0008006" key="9">
    <source>
        <dbReference type="Google" id="ProtNLM"/>
    </source>
</evidence>
<evidence type="ECO:0000313" key="7">
    <source>
        <dbReference type="EMBL" id="RUS77130.1"/>
    </source>
</evidence>
<feature type="transmembrane region" description="Helical" evidence="6">
    <location>
        <begin position="21"/>
        <end position="44"/>
    </location>
</feature>
<gene>
    <name evidence="7" type="ORF">EGW08_015117</name>
</gene>
<feature type="non-terminal residue" evidence="7">
    <location>
        <position position="414"/>
    </location>
</feature>
<reference evidence="7 8" key="1">
    <citation type="submission" date="2019-01" db="EMBL/GenBank/DDBJ databases">
        <title>A draft genome assembly of the solar-powered sea slug Elysia chlorotica.</title>
        <authorList>
            <person name="Cai H."/>
            <person name="Li Q."/>
            <person name="Fang X."/>
            <person name="Li J."/>
            <person name="Curtis N.E."/>
            <person name="Altenburger A."/>
            <person name="Shibata T."/>
            <person name="Feng M."/>
            <person name="Maeda T."/>
            <person name="Schwartz J.A."/>
            <person name="Shigenobu S."/>
            <person name="Lundholm N."/>
            <person name="Nishiyama T."/>
            <person name="Yang H."/>
            <person name="Hasebe M."/>
            <person name="Li S."/>
            <person name="Pierce S.K."/>
            <person name="Wang J."/>
        </authorList>
    </citation>
    <scope>NUCLEOTIDE SEQUENCE [LARGE SCALE GENOMIC DNA]</scope>
    <source>
        <strain evidence="7">EC2010</strain>
        <tissue evidence="7">Whole organism of an adult</tissue>
    </source>
</reference>
<evidence type="ECO:0000313" key="8">
    <source>
        <dbReference type="Proteomes" id="UP000271974"/>
    </source>
</evidence>
<proteinExistence type="predicted"/>
<feature type="transmembrane region" description="Helical" evidence="6">
    <location>
        <begin position="344"/>
        <end position="366"/>
    </location>
</feature>
<organism evidence="7 8">
    <name type="scientific">Elysia chlorotica</name>
    <name type="common">Eastern emerald elysia</name>
    <name type="synonym">Sea slug</name>
    <dbReference type="NCBI Taxonomy" id="188477"/>
    <lineage>
        <taxon>Eukaryota</taxon>
        <taxon>Metazoa</taxon>
        <taxon>Spiralia</taxon>
        <taxon>Lophotrochozoa</taxon>
        <taxon>Mollusca</taxon>
        <taxon>Gastropoda</taxon>
        <taxon>Heterobranchia</taxon>
        <taxon>Euthyneura</taxon>
        <taxon>Panpulmonata</taxon>
        <taxon>Sacoglossa</taxon>
        <taxon>Placobranchoidea</taxon>
        <taxon>Plakobranchidae</taxon>
        <taxon>Elysia</taxon>
    </lineage>
</organism>
<dbReference type="InterPro" id="IPR036259">
    <property type="entry name" value="MFS_trans_sf"/>
</dbReference>
<dbReference type="GO" id="GO:0016020">
    <property type="term" value="C:membrane"/>
    <property type="evidence" value="ECO:0007669"/>
    <property type="project" value="UniProtKB-SubCell"/>
</dbReference>
<accession>A0A433T6B0</accession>
<dbReference type="PANTHER" id="PTHR43385">
    <property type="entry name" value="RIBOFLAVIN TRANSPORTER RIBJ"/>
    <property type="match status" value="1"/>
</dbReference>
<dbReference type="EMBL" id="RQTK01000608">
    <property type="protein sequence ID" value="RUS77130.1"/>
    <property type="molecule type" value="Genomic_DNA"/>
</dbReference>
<feature type="transmembrane region" description="Helical" evidence="6">
    <location>
        <begin position="287"/>
        <end position="308"/>
    </location>
</feature>
<dbReference type="AlphaFoldDB" id="A0A433T6B0"/>
<evidence type="ECO:0000256" key="2">
    <source>
        <dbReference type="ARBA" id="ARBA00022448"/>
    </source>
</evidence>
<keyword evidence="2" id="KW-0813">Transport</keyword>
<evidence type="ECO:0000256" key="5">
    <source>
        <dbReference type="ARBA" id="ARBA00023136"/>
    </source>
</evidence>
<evidence type="ECO:0000256" key="6">
    <source>
        <dbReference type="SAM" id="Phobius"/>
    </source>
</evidence>
<feature type="transmembrane region" description="Helical" evidence="6">
    <location>
        <begin position="204"/>
        <end position="225"/>
    </location>
</feature>
<keyword evidence="8" id="KW-1185">Reference proteome</keyword>
<feature type="transmembrane region" description="Helical" evidence="6">
    <location>
        <begin position="115"/>
        <end position="140"/>
    </location>
</feature>
<comment type="subcellular location">
    <subcellularLocation>
        <location evidence="1">Membrane</location>
        <topology evidence="1">Multi-pass membrane protein</topology>
    </subcellularLocation>
</comment>
<feature type="transmembrane region" description="Helical" evidence="6">
    <location>
        <begin position="378"/>
        <end position="402"/>
    </location>
</feature>
<dbReference type="Pfam" id="PF07690">
    <property type="entry name" value="MFS_1"/>
    <property type="match status" value="1"/>
</dbReference>
<dbReference type="InterPro" id="IPR011701">
    <property type="entry name" value="MFS"/>
</dbReference>
<feature type="transmembrane region" description="Helical" evidence="6">
    <location>
        <begin position="246"/>
        <end position="267"/>
    </location>
</feature>
<evidence type="ECO:0000256" key="4">
    <source>
        <dbReference type="ARBA" id="ARBA00022989"/>
    </source>
</evidence>
<dbReference type="GO" id="GO:0022857">
    <property type="term" value="F:transmembrane transporter activity"/>
    <property type="evidence" value="ECO:0007669"/>
    <property type="project" value="InterPro"/>
</dbReference>
<evidence type="ECO:0000256" key="1">
    <source>
        <dbReference type="ARBA" id="ARBA00004141"/>
    </source>
</evidence>
<keyword evidence="3 6" id="KW-0812">Transmembrane</keyword>
<keyword evidence="5 6" id="KW-0472">Membrane</keyword>
<keyword evidence="4 6" id="KW-1133">Transmembrane helix</keyword>
<feature type="transmembrane region" description="Helical" evidence="6">
    <location>
        <begin position="91"/>
        <end position="109"/>
    </location>
</feature>
<dbReference type="OrthoDB" id="6151601at2759"/>
<dbReference type="PANTHER" id="PTHR43385:SF1">
    <property type="entry name" value="RIBOFLAVIN TRANSPORTER RIBJ"/>
    <property type="match status" value="1"/>
</dbReference>
<comment type="caution">
    <text evidence="7">The sequence shown here is derived from an EMBL/GenBank/DDBJ whole genome shotgun (WGS) entry which is preliminary data.</text>
</comment>
<evidence type="ECO:0000256" key="3">
    <source>
        <dbReference type="ARBA" id="ARBA00022692"/>
    </source>
</evidence>
<protein>
    <recommendedName>
        <fullName evidence="9">Major facilitator superfamily (MFS) profile domain-containing protein</fullName>
    </recommendedName>
</protein>
<dbReference type="InterPro" id="IPR052983">
    <property type="entry name" value="MFS_Riboflavin_Transporter"/>
</dbReference>
<feature type="transmembrane region" description="Helical" evidence="6">
    <location>
        <begin position="320"/>
        <end position="338"/>
    </location>
</feature>